<feature type="short sequence motif" description="Interaction with polymerase core subunit RpoC" evidence="6">
    <location>
        <begin position="448"/>
        <end position="451"/>
    </location>
</feature>
<dbReference type="SUPFAM" id="SSF88659">
    <property type="entry name" value="Sigma3 and sigma4 domains of RNA polymerase sigma factors"/>
    <property type="match status" value="2"/>
</dbReference>
<dbReference type="InterPro" id="IPR042189">
    <property type="entry name" value="RNA_pol_sigma_70_r1_1_sf"/>
</dbReference>
<dbReference type="NCBIfam" id="NF004208">
    <property type="entry name" value="PRK05658.1"/>
    <property type="match status" value="1"/>
</dbReference>
<feature type="compositionally biased region" description="Basic and acidic residues" evidence="7">
    <location>
        <begin position="1"/>
        <end position="18"/>
    </location>
</feature>
<evidence type="ECO:0000259" key="8">
    <source>
        <dbReference type="PROSITE" id="PS00715"/>
    </source>
</evidence>
<keyword evidence="11" id="KW-1185">Reference proteome</keyword>
<comment type="subcellular location">
    <subcellularLocation>
        <location evidence="6">Cytoplasm</location>
    </subcellularLocation>
</comment>
<dbReference type="PANTHER" id="PTHR30603:SF60">
    <property type="entry name" value="RNA POLYMERASE SIGMA FACTOR RPOD"/>
    <property type="match status" value="1"/>
</dbReference>
<evidence type="ECO:0000259" key="9">
    <source>
        <dbReference type="PROSITE" id="PS00716"/>
    </source>
</evidence>
<feature type="domain" description="RNA polymerase sigma-70" evidence="8">
    <location>
        <begin position="448"/>
        <end position="461"/>
    </location>
</feature>
<reference evidence="11" key="1">
    <citation type="journal article" date="2019" name="Int. J. Syst. Evol. Microbiol.">
        <title>The Global Catalogue of Microorganisms (GCM) 10K type strain sequencing project: providing services to taxonomists for standard genome sequencing and annotation.</title>
        <authorList>
            <consortium name="The Broad Institute Genomics Platform"/>
            <consortium name="The Broad Institute Genome Sequencing Center for Infectious Disease"/>
            <person name="Wu L."/>
            <person name="Ma J."/>
        </authorList>
    </citation>
    <scope>NUCLEOTIDE SEQUENCE [LARGE SCALE GENOMIC DNA]</scope>
    <source>
        <strain evidence="11">ZS-35-S2</strain>
    </source>
</reference>
<dbReference type="InterPro" id="IPR028630">
    <property type="entry name" value="Sigma70_RpoD"/>
</dbReference>
<feature type="region of interest" description="Sigma-70 factor domain-3" evidence="6">
    <location>
        <begin position="503"/>
        <end position="579"/>
    </location>
</feature>
<keyword evidence="2 6" id="KW-0805">Transcription regulation</keyword>
<dbReference type="InterPro" id="IPR007630">
    <property type="entry name" value="RNA_pol_sigma70_r4"/>
</dbReference>
<comment type="similarity">
    <text evidence="6">Belongs to the sigma-70 factor family. RpoD/SigA subfamily.</text>
</comment>
<keyword evidence="1 6" id="KW-0963">Cytoplasm</keyword>
<dbReference type="InterPro" id="IPR013324">
    <property type="entry name" value="RNA_pol_sigma_r3/r4-like"/>
</dbReference>
<comment type="subunit">
    <text evidence="6">Interacts transiently with the RNA polymerase catalytic core.</text>
</comment>
<dbReference type="InterPro" id="IPR007631">
    <property type="entry name" value="RNA_pol_sigma_70_non-ess"/>
</dbReference>
<dbReference type="InterPro" id="IPR014284">
    <property type="entry name" value="RNA_pol_sigma-70_dom"/>
</dbReference>
<dbReference type="Proteomes" id="UP001597371">
    <property type="component" value="Unassembled WGS sequence"/>
</dbReference>
<feature type="region of interest" description="Disordered" evidence="7">
    <location>
        <begin position="79"/>
        <end position="123"/>
    </location>
</feature>
<accession>A0ABW5CHK0</accession>
<dbReference type="RefSeq" id="WP_209735802.1">
    <property type="nucleotide sequence ID" value="NZ_CP072611.1"/>
</dbReference>
<dbReference type="InterPro" id="IPR007624">
    <property type="entry name" value="RNA_pol_sigma70_r3"/>
</dbReference>
<dbReference type="InterPro" id="IPR009042">
    <property type="entry name" value="RNA_pol_sigma70_r1_2"/>
</dbReference>
<evidence type="ECO:0000256" key="7">
    <source>
        <dbReference type="SAM" id="MobiDB-lite"/>
    </source>
</evidence>
<feature type="domain" description="RNA polymerase sigma-70" evidence="9">
    <location>
        <begin position="617"/>
        <end position="643"/>
    </location>
</feature>
<keyword evidence="3 6" id="KW-0731">Sigma factor</keyword>
<proteinExistence type="inferred from homology"/>
<evidence type="ECO:0000313" key="10">
    <source>
        <dbReference type="EMBL" id="MFD2236238.1"/>
    </source>
</evidence>
<comment type="function">
    <text evidence="6">Sigma factors are initiation factors that promote the attachment of RNA polymerase to specific initiation sites and are then released. This sigma factor is the primary sigma factor during exponential growth.</text>
</comment>
<dbReference type="NCBIfam" id="TIGR02393">
    <property type="entry name" value="RpoD_Cterm"/>
    <property type="match status" value="1"/>
</dbReference>
<feature type="compositionally biased region" description="Acidic residues" evidence="7">
    <location>
        <begin position="223"/>
        <end position="232"/>
    </location>
</feature>
<feature type="region of interest" description="Disordered" evidence="7">
    <location>
        <begin position="1"/>
        <end position="26"/>
    </location>
</feature>
<dbReference type="Gene3D" id="1.10.601.10">
    <property type="entry name" value="RNA Polymerase Primary Sigma Factor"/>
    <property type="match status" value="1"/>
</dbReference>
<evidence type="ECO:0000256" key="6">
    <source>
        <dbReference type="HAMAP-Rule" id="MF_00963"/>
    </source>
</evidence>
<evidence type="ECO:0000313" key="11">
    <source>
        <dbReference type="Proteomes" id="UP001597371"/>
    </source>
</evidence>
<dbReference type="Gene3D" id="1.10.10.10">
    <property type="entry name" value="Winged helix-like DNA-binding domain superfamily/Winged helix DNA-binding domain"/>
    <property type="match status" value="2"/>
</dbReference>
<keyword evidence="4 6" id="KW-0238">DNA-binding</keyword>
<dbReference type="InterPro" id="IPR013325">
    <property type="entry name" value="RNA_pol_sigma_r2"/>
</dbReference>
<feature type="compositionally biased region" description="Low complexity" evidence="7">
    <location>
        <begin position="208"/>
        <end position="222"/>
    </location>
</feature>
<evidence type="ECO:0000256" key="5">
    <source>
        <dbReference type="ARBA" id="ARBA00023163"/>
    </source>
</evidence>
<dbReference type="InterPro" id="IPR050239">
    <property type="entry name" value="Sigma-70_RNA_pol_init_factors"/>
</dbReference>
<feature type="DNA-binding region" description="H-T-H motif" evidence="6">
    <location>
        <begin position="618"/>
        <end position="637"/>
    </location>
</feature>
<dbReference type="InterPro" id="IPR012760">
    <property type="entry name" value="RNA_pol_sigma_RpoD_C"/>
</dbReference>
<dbReference type="EMBL" id="JBHUIJ010000002">
    <property type="protein sequence ID" value="MFD2236238.1"/>
    <property type="molecule type" value="Genomic_DNA"/>
</dbReference>
<dbReference type="Pfam" id="PF04539">
    <property type="entry name" value="Sigma70_r3"/>
    <property type="match status" value="1"/>
</dbReference>
<evidence type="ECO:0000256" key="4">
    <source>
        <dbReference type="ARBA" id="ARBA00023125"/>
    </source>
</evidence>
<evidence type="ECO:0000256" key="2">
    <source>
        <dbReference type="ARBA" id="ARBA00023015"/>
    </source>
</evidence>
<dbReference type="Pfam" id="PF04545">
    <property type="entry name" value="Sigma70_r4"/>
    <property type="match status" value="1"/>
</dbReference>
<organism evidence="10 11">
    <name type="scientific">Aureimonas populi</name>
    <dbReference type="NCBI Taxonomy" id="1701758"/>
    <lineage>
        <taxon>Bacteria</taxon>
        <taxon>Pseudomonadati</taxon>
        <taxon>Pseudomonadota</taxon>
        <taxon>Alphaproteobacteria</taxon>
        <taxon>Hyphomicrobiales</taxon>
        <taxon>Aurantimonadaceae</taxon>
        <taxon>Aureimonas</taxon>
    </lineage>
</organism>
<dbReference type="Pfam" id="PF04546">
    <property type="entry name" value="Sigma70_ner"/>
    <property type="match status" value="1"/>
</dbReference>
<dbReference type="Pfam" id="PF04542">
    <property type="entry name" value="Sigma70_r2"/>
    <property type="match status" value="1"/>
</dbReference>
<dbReference type="NCBIfam" id="TIGR02937">
    <property type="entry name" value="sigma70-ECF"/>
    <property type="match status" value="1"/>
</dbReference>
<evidence type="ECO:0000256" key="1">
    <source>
        <dbReference type="ARBA" id="ARBA00022490"/>
    </source>
</evidence>
<dbReference type="PANTHER" id="PTHR30603">
    <property type="entry name" value="RNA POLYMERASE SIGMA FACTOR RPO"/>
    <property type="match status" value="1"/>
</dbReference>
<dbReference type="PROSITE" id="PS00715">
    <property type="entry name" value="SIGMA70_1"/>
    <property type="match status" value="1"/>
</dbReference>
<dbReference type="HAMAP" id="MF_00963">
    <property type="entry name" value="Sigma70_RpoD_SigA"/>
    <property type="match status" value="1"/>
</dbReference>
<sequence length="658" mass="73929">MATRVKESEAAVEERPETPDSPLLDLSDDAVKKMIKAAKKRGFVTMDKLNSVLNTEEVTSEQIEDTMAMLNDMGINVVEDDESEEGEEKAEDEKEGSTELAESGPTAVATTQKREAGDRTDDPVRMYLREMGSVELLSREGEIAIAKRIEAGRETMIAGLCESPLTFQAIIIWRDDLNDGNVMLREIVDLEATYAGPEAKLPSASPVNGEAPEAAPAAPGEGNPEDDEDDDDLENSLSLAAMEAEIRPQVMETFDQIADAYKRLRKLQDQQVEARLAATGALSSSQERSYRKLKEDLVAAVKGLSLNQNRIDSLVAQLYDINKRLVGNEGKLLRLAEGHGVKRDEFLKSYYGSELDPNWTRSIANLSGKGWAKFAASEKDGIRGLRQEIQNLATETGLEITEFRRIVHMVQKGEREARQAKKEMVEANLRLVISIAKKYTNRGLQFLDLIQEGNIGLMKAVDKFEYRRGYKFSTYATWWIRQAITRSIADQARTIRIPVHMIETINKIVRTSRQMLHEIGREPTPEELAEKLAMPLEKVRKVLKIAKEPISLETPVGDEEDSHLGDFIEDKNAILPIDAAIQANLRETTTRVLASLTPREERVLRMRFGIGMNTDHTLEEVGQQFSVTRERIRQIEAKALRKLKHPSRSRKLRSFLDS</sequence>
<dbReference type="InterPro" id="IPR000943">
    <property type="entry name" value="RNA_pol_sigma70"/>
</dbReference>
<feature type="compositionally biased region" description="Basic and acidic residues" evidence="7">
    <location>
        <begin position="112"/>
        <end position="123"/>
    </location>
</feature>
<dbReference type="Pfam" id="PF00140">
    <property type="entry name" value="Sigma70_r1_2"/>
    <property type="match status" value="1"/>
</dbReference>
<feature type="region of interest" description="Sigma-70 factor domain-4" evidence="6">
    <location>
        <begin position="592"/>
        <end position="645"/>
    </location>
</feature>
<feature type="compositionally biased region" description="Acidic residues" evidence="7">
    <location>
        <begin position="79"/>
        <end position="90"/>
    </location>
</feature>
<protein>
    <recommendedName>
        <fullName evidence="6">RNA polymerase sigma factor RpoD</fullName>
    </recommendedName>
    <alternativeName>
        <fullName evidence="6">Sigma-70</fullName>
    </alternativeName>
</protein>
<evidence type="ECO:0000256" key="3">
    <source>
        <dbReference type="ARBA" id="ARBA00023082"/>
    </source>
</evidence>
<dbReference type="SUPFAM" id="SSF88946">
    <property type="entry name" value="Sigma2 domain of RNA polymerase sigma factors"/>
    <property type="match status" value="1"/>
</dbReference>
<name>A0ABW5CHK0_9HYPH</name>
<dbReference type="PROSITE" id="PS00716">
    <property type="entry name" value="SIGMA70_2"/>
    <property type="match status" value="1"/>
</dbReference>
<dbReference type="CDD" id="cd06171">
    <property type="entry name" value="Sigma70_r4"/>
    <property type="match status" value="1"/>
</dbReference>
<dbReference type="InterPro" id="IPR036388">
    <property type="entry name" value="WH-like_DNA-bd_sf"/>
</dbReference>
<dbReference type="Pfam" id="PF03979">
    <property type="entry name" value="Sigma70_r1_1"/>
    <property type="match status" value="1"/>
</dbReference>
<comment type="caution">
    <text evidence="10">The sequence shown here is derived from an EMBL/GenBank/DDBJ whole genome shotgun (WGS) entry which is preliminary data.</text>
</comment>
<feature type="region of interest" description="Disordered" evidence="7">
    <location>
        <begin position="200"/>
        <end position="232"/>
    </location>
</feature>
<dbReference type="PRINTS" id="PR00046">
    <property type="entry name" value="SIGMA70FCT"/>
</dbReference>
<dbReference type="InterPro" id="IPR007627">
    <property type="entry name" value="RNA_pol_sigma70_r2"/>
</dbReference>
<feature type="region of interest" description="Sigma-70 factor domain-2" evidence="6">
    <location>
        <begin position="424"/>
        <end position="494"/>
    </location>
</feature>
<dbReference type="Gene3D" id="1.10.220.120">
    <property type="entry name" value="Sigma-70 factor, region 1.1"/>
    <property type="match status" value="1"/>
</dbReference>
<gene>
    <name evidence="6 10" type="primary">rpoD</name>
    <name evidence="10" type="ORF">ACFSKQ_02030</name>
</gene>
<dbReference type="InterPro" id="IPR007127">
    <property type="entry name" value="RNA_pol_sigma_70_r1_1"/>
</dbReference>
<keyword evidence="5 6" id="KW-0804">Transcription</keyword>